<dbReference type="EMBL" id="JBHMCF010000007">
    <property type="protein sequence ID" value="MFB9469206.1"/>
    <property type="molecule type" value="Genomic_DNA"/>
</dbReference>
<protein>
    <submittedName>
        <fullName evidence="3">MerR family DNA-binding transcriptional regulator</fullName>
    </submittedName>
</protein>
<evidence type="ECO:0000256" key="1">
    <source>
        <dbReference type="ARBA" id="ARBA00023125"/>
    </source>
</evidence>
<dbReference type="PROSITE" id="PS50937">
    <property type="entry name" value="HTH_MERR_2"/>
    <property type="match status" value="1"/>
</dbReference>
<dbReference type="InterPro" id="IPR009061">
    <property type="entry name" value="DNA-bd_dom_put_sf"/>
</dbReference>
<feature type="domain" description="HTH merR-type" evidence="2">
    <location>
        <begin position="5"/>
        <end position="47"/>
    </location>
</feature>
<dbReference type="Proteomes" id="UP001589568">
    <property type="component" value="Unassembled WGS sequence"/>
</dbReference>
<proteinExistence type="predicted"/>
<sequence>MNDGYLPIGRFARLCRLSVKRLRHYDELGLLVPAHVDPDSGYRHYRQGQAREALLIGLSPSTCRSGPRWQWPPRPGTGPTSCRAACTPRQPTSAPHDQVALTGHALFAWLGDHGHTPLGPLREVYVSDPTTTPAEQLVTHLMIELEDPE</sequence>
<dbReference type="GO" id="GO:0003677">
    <property type="term" value="F:DNA binding"/>
    <property type="evidence" value="ECO:0007669"/>
    <property type="project" value="UniProtKB-KW"/>
</dbReference>
<name>A0ABV5NG25_9ACTN</name>
<dbReference type="Gene3D" id="3.20.80.10">
    <property type="entry name" value="Regulatory factor, effector binding domain"/>
    <property type="match status" value="1"/>
</dbReference>
<dbReference type="InterPro" id="IPR000551">
    <property type="entry name" value="MerR-type_HTH_dom"/>
</dbReference>
<evidence type="ECO:0000313" key="3">
    <source>
        <dbReference type="EMBL" id="MFB9469206.1"/>
    </source>
</evidence>
<keyword evidence="1 3" id="KW-0238">DNA-binding</keyword>
<reference evidence="3 4" key="1">
    <citation type="submission" date="2024-09" db="EMBL/GenBank/DDBJ databases">
        <authorList>
            <person name="Sun Q."/>
            <person name="Mori K."/>
        </authorList>
    </citation>
    <scope>NUCLEOTIDE SEQUENCE [LARGE SCALE GENOMIC DNA]</scope>
    <source>
        <strain evidence="3 4">JCM 3324</strain>
    </source>
</reference>
<comment type="caution">
    <text evidence="3">The sequence shown here is derived from an EMBL/GenBank/DDBJ whole genome shotgun (WGS) entry which is preliminary data.</text>
</comment>
<dbReference type="InterPro" id="IPR047057">
    <property type="entry name" value="MerR_fam"/>
</dbReference>
<gene>
    <name evidence="3" type="ORF">ACFFR3_06795</name>
</gene>
<dbReference type="PANTHER" id="PTHR30204:SF97">
    <property type="entry name" value="MERR FAMILY REGULATORY PROTEIN"/>
    <property type="match status" value="1"/>
</dbReference>
<dbReference type="RefSeq" id="WP_364385153.1">
    <property type="nucleotide sequence ID" value="NZ_JBHMCF010000007.1"/>
</dbReference>
<dbReference type="InterPro" id="IPR011256">
    <property type="entry name" value="Reg_factor_effector_dom_sf"/>
</dbReference>
<dbReference type="Pfam" id="PF00376">
    <property type="entry name" value="MerR"/>
    <property type="match status" value="1"/>
</dbReference>
<dbReference type="SUPFAM" id="SSF46955">
    <property type="entry name" value="Putative DNA-binding domain"/>
    <property type="match status" value="1"/>
</dbReference>
<dbReference type="PANTHER" id="PTHR30204">
    <property type="entry name" value="REDOX-CYCLING DRUG-SENSING TRANSCRIPTIONAL ACTIVATOR SOXR"/>
    <property type="match status" value="1"/>
</dbReference>
<evidence type="ECO:0000313" key="4">
    <source>
        <dbReference type="Proteomes" id="UP001589568"/>
    </source>
</evidence>
<accession>A0ABV5NG25</accession>
<keyword evidence="4" id="KW-1185">Reference proteome</keyword>
<dbReference type="PROSITE" id="PS00552">
    <property type="entry name" value="HTH_MERR_1"/>
    <property type="match status" value="1"/>
</dbReference>
<dbReference type="SUPFAM" id="SSF55136">
    <property type="entry name" value="Probable bacterial effector-binding domain"/>
    <property type="match status" value="1"/>
</dbReference>
<evidence type="ECO:0000259" key="2">
    <source>
        <dbReference type="PROSITE" id="PS50937"/>
    </source>
</evidence>
<dbReference type="Gene3D" id="1.10.1660.10">
    <property type="match status" value="1"/>
</dbReference>
<organism evidence="3 4">
    <name type="scientific">Nonomuraea salmonea</name>
    <dbReference type="NCBI Taxonomy" id="46181"/>
    <lineage>
        <taxon>Bacteria</taxon>
        <taxon>Bacillati</taxon>
        <taxon>Actinomycetota</taxon>
        <taxon>Actinomycetes</taxon>
        <taxon>Streptosporangiales</taxon>
        <taxon>Streptosporangiaceae</taxon>
        <taxon>Nonomuraea</taxon>
    </lineage>
</organism>